<keyword evidence="2" id="KW-1185">Reference proteome</keyword>
<reference evidence="1" key="1">
    <citation type="submission" date="2023-04" db="EMBL/GenBank/DDBJ databases">
        <title>A chromosome-level genome assembly of the parasitoid wasp Eretmocerus hayati.</title>
        <authorList>
            <person name="Zhong Y."/>
            <person name="Liu S."/>
            <person name="Liu Y."/>
        </authorList>
    </citation>
    <scope>NUCLEOTIDE SEQUENCE</scope>
    <source>
        <strain evidence="1">ZJU_SS_LIU_2023</strain>
    </source>
</reference>
<organism evidence="1 2">
    <name type="scientific">Eretmocerus hayati</name>
    <dbReference type="NCBI Taxonomy" id="131215"/>
    <lineage>
        <taxon>Eukaryota</taxon>
        <taxon>Metazoa</taxon>
        <taxon>Ecdysozoa</taxon>
        <taxon>Arthropoda</taxon>
        <taxon>Hexapoda</taxon>
        <taxon>Insecta</taxon>
        <taxon>Pterygota</taxon>
        <taxon>Neoptera</taxon>
        <taxon>Endopterygota</taxon>
        <taxon>Hymenoptera</taxon>
        <taxon>Apocrita</taxon>
        <taxon>Proctotrupomorpha</taxon>
        <taxon>Chalcidoidea</taxon>
        <taxon>Aphelinidae</taxon>
        <taxon>Aphelininae</taxon>
        <taxon>Eretmocerus</taxon>
    </lineage>
</organism>
<sequence>MLPRPPTPPRNVAAQSGDRRSAVVRTHLPALKFDVVVGDLENLPSPPGNRARVSPTVEFSPLVMREKGLYLISKELVEGSSDNRELLERLSQPGNPKIATMTDAEIINHLPTCSGERLYCFGINPADMSYLGLLDPEEIMTKSQIHPEVRFILIQIQMLVLWRVSTPACCMLQV</sequence>
<proteinExistence type="predicted"/>
<evidence type="ECO:0000313" key="1">
    <source>
        <dbReference type="EMBL" id="KAJ8681879.1"/>
    </source>
</evidence>
<protein>
    <submittedName>
        <fullName evidence="1">Uncharacterized protein</fullName>
    </submittedName>
</protein>
<gene>
    <name evidence="1" type="ORF">QAD02_017671</name>
</gene>
<name>A0ACC2PE85_9HYME</name>
<dbReference type="EMBL" id="CM056741">
    <property type="protein sequence ID" value="KAJ8681879.1"/>
    <property type="molecule type" value="Genomic_DNA"/>
</dbReference>
<accession>A0ACC2PE85</accession>
<dbReference type="Proteomes" id="UP001239111">
    <property type="component" value="Chromosome 1"/>
</dbReference>
<comment type="caution">
    <text evidence="1">The sequence shown here is derived from an EMBL/GenBank/DDBJ whole genome shotgun (WGS) entry which is preliminary data.</text>
</comment>
<evidence type="ECO:0000313" key="2">
    <source>
        <dbReference type="Proteomes" id="UP001239111"/>
    </source>
</evidence>